<organism evidence="3 5">
    <name type="scientific">Cryobacterium levicorallinum</name>
    <dbReference type="NCBI Taxonomy" id="995038"/>
    <lineage>
        <taxon>Bacteria</taxon>
        <taxon>Bacillati</taxon>
        <taxon>Actinomycetota</taxon>
        <taxon>Actinomycetes</taxon>
        <taxon>Micrococcales</taxon>
        <taxon>Microbacteriaceae</taxon>
        <taxon>Cryobacterium</taxon>
    </lineage>
</organism>
<dbReference type="RefSeq" id="WP_092453175.1">
    <property type="nucleotide sequence ID" value="NZ_BKAC01000045.1"/>
</dbReference>
<dbReference type="STRING" id="995038.SAMN05216274_1292"/>
<dbReference type="SMART" id="SM00966">
    <property type="entry name" value="SpoVT_AbrB"/>
    <property type="match status" value="1"/>
</dbReference>
<gene>
    <name evidence="3" type="ORF">E3O11_10100</name>
    <name evidence="2" type="ORF">SAMN05216274_1292</name>
</gene>
<dbReference type="GO" id="GO:0003677">
    <property type="term" value="F:DNA binding"/>
    <property type="evidence" value="ECO:0007669"/>
    <property type="project" value="UniProtKB-KW"/>
</dbReference>
<dbReference type="Proteomes" id="UP000297963">
    <property type="component" value="Unassembled WGS sequence"/>
</dbReference>
<evidence type="ECO:0000313" key="5">
    <source>
        <dbReference type="Proteomes" id="UP000297963"/>
    </source>
</evidence>
<dbReference type="InterPro" id="IPR037914">
    <property type="entry name" value="SpoVT-AbrB_sf"/>
</dbReference>
<evidence type="ECO:0000259" key="1">
    <source>
        <dbReference type="SMART" id="SM00966"/>
    </source>
</evidence>
<dbReference type="SUPFAM" id="SSF89447">
    <property type="entry name" value="AbrB/MazE/MraZ-like"/>
    <property type="match status" value="1"/>
</dbReference>
<keyword evidence="3" id="KW-0238">DNA-binding</keyword>
<feature type="domain" description="SpoVT-AbrB" evidence="1">
    <location>
        <begin position="4"/>
        <end position="47"/>
    </location>
</feature>
<dbReference type="Proteomes" id="UP000199681">
    <property type="component" value="Unassembled WGS sequence"/>
</dbReference>
<evidence type="ECO:0000313" key="3">
    <source>
        <dbReference type="EMBL" id="TFB84200.1"/>
    </source>
</evidence>
<evidence type="ECO:0000313" key="2">
    <source>
        <dbReference type="EMBL" id="SFI00071.1"/>
    </source>
</evidence>
<evidence type="ECO:0000313" key="4">
    <source>
        <dbReference type="Proteomes" id="UP000199681"/>
    </source>
</evidence>
<comment type="caution">
    <text evidence="3">The sequence shown here is derived from an EMBL/GenBank/DDBJ whole genome shotgun (WGS) entry which is preliminary data.</text>
</comment>
<name>A0A1I3EN12_9MICO</name>
<dbReference type="EMBL" id="SOFE01000020">
    <property type="protein sequence ID" value="TFB84200.1"/>
    <property type="molecule type" value="Genomic_DNA"/>
</dbReference>
<reference evidence="2 4" key="1">
    <citation type="submission" date="2016-10" db="EMBL/GenBank/DDBJ databases">
        <authorList>
            <person name="Varghese N."/>
            <person name="Submissions S."/>
        </authorList>
    </citation>
    <scope>NUCLEOTIDE SEQUENCE [LARGE SCALE GENOMIC DNA]</scope>
    <source>
        <strain evidence="2 4">GMCC 1.11211</strain>
    </source>
</reference>
<reference evidence="3 5" key="2">
    <citation type="submission" date="2019-03" db="EMBL/GenBank/DDBJ databases">
        <title>Genomics of glacier-inhabiting Cryobacterium strains.</title>
        <authorList>
            <person name="Liu Q."/>
            <person name="Xin Y.-H."/>
        </authorList>
    </citation>
    <scope>NUCLEOTIDE SEQUENCE [LARGE SCALE GENOMIC DNA]</scope>
    <source>
        <strain evidence="3 5">Hh34</strain>
    </source>
</reference>
<dbReference type="EMBL" id="FOPW01000029">
    <property type="protein sequence ID" value="SFI00071.1"/>
    <property type="molecule type" value="Genomic_DNA"/>
</dbReference>
<dbReference type="Gene3D" id="2.10.260.10">
    <property type="match status" value="1"/>
</dbReference>
<accession>A0A1I3EN12</accession>
<keyword evidence="4" id="KW-1185">Reference proteome</keyword>
<dbReference type="InterPro" id="IPR007159">
    <property type="entry name" value="SpoVT-AbrB_dom"/>
</dbReference>
<dbReference type="AlphaFoldDB" id="A0A1I3EN12"/>
<sequence>MAILTLRTHNQITVPAKLTRELGLSVGDPLDVLIVGDTIVIKRMAPVAQEDWLTDETLAEIDAAAKGPFTTFTSLDEAERALNG</sequence>
<dbReference type="Pfam" id="PF04014">
    <property type="entry name" value="MazE_antitoxin"/>
    <property type="match status" value="1"/>
</dbReference>
<proteinExistence type="predicted"/>
<protein>
    <submittedName>
        <fullName evidence="3">AbrB/MazE/SpoVT family DNA-binding domain-containing protein</fullName>
    </submittedName>
    <submittedName>
        <fullName evidence="2">Looped-hinge helix DNA binding domain-containing protein, AbrB family</fullName>
    </submittedName>
</protein>